<dbReference type="AlphaFoldDB" id="A0A662DME1"/>
<name>A0A662DME1_UNCAE</name>
<feature type="transmembrane region" description="Helical" evidence="7">
    <location>
        <begin position="122"/>
        <end position="144"/>
    </location>
</feature>
<feature type="transmembrane region" description="Helical" evidence="7">
    <location>
        <begin position="20"/>
        <end position="41"/>
    </location>
</feature>
<dbReference type="PROSITE" id="PS50928">
    <property type="entry name" value="ABC_TM1"/>
    <property type="match status" value="1"/>
</dbReference>
<evidence type="ECO:0000313" key="10">
    <source>
        <dbReference type="Proteomes" id="UP000267654"/>
    </source>
</evidence>
<dbReference type="InterPro" id="IPR050901">
    <property type="entry name" value="BP-dep_ABC_trans_perm"/>
</dbReference>
<keyword evidence="3" id="KW-1003">Cell membrane</keyword>
<dbReference type="Gene3D" id="1.10.3720.10">
    <property type="entry name" value="MetI-like"/>
    <property type="match status" value="1"/>
</dbReference>
<evidence type="ECO:0000256" key="6">
    <source>
        <dbReference type="ARBA" id="ARBA00023136"/>
    </source>
</evidence>
<gene>
    <name evidence="9" type="ORF">DRI96_00070</name>
</gene>
<feature type="transmembrane region" description="Helical" evidence="7">
    <location>
        <begin position="89"/>
        <end position="110"/>
    </location>
</feature>
<comment type="caution">
    <text evidence="9">The sequence shown here is derived from an EMBL/GenBank/DDBJ whole genome shotgun (WGS) entry which is preliminary data.</text>
</comment>
<proteinExistence type="inferred from homology"/>
<evidence type="ECO:0000256" key="7">
    <source>
        <dbReference type="RuleBase" id="RU363032"/>
    </source>
</evidence>
<dbReference type="GO" id="GO:0005886">
    <property type="term" value="C:plasma membrane"/>
    <property type="evidence" value="ECO:0007669"/>
    <property type="project" value="UniProtKB-SubCell"/>
</dbReference>
<comment type="similarity">
    <text evidence="7">Belongs to the binding-protein-dependent transport system permease family.</text>
</comment>
<keyword evidence="2 7" id="KW-0813">Transport</keyword>
<feature type="transmembrane region" description="Helical" evidence="7">
    <location>
        <begin position="199"/>
        <end position="221"/>
    </location>
</feature>
<evidence type="ECO:0000259" key="8">
    <source>
        <dbReference type="PROSITE" id="PS50928"/>
    </source>
</evidence>
<accession>A0A662DME1</accession>
<dbReference type="InterPro" id="IPR000515">
    <property type="entry name" value="MetI-like"/>
</dbReference>
<keyword evidence="4 7" id="KW-0812">Transmembrane</keyword>
<keyword evidence="6 7" id="KW-0472">Membrane</keyword>
<evidence type="ECO:0000256" key="4">
    <source>
        <dbReference type="ARBA" id="ARBA00022692"/>
    </source>
</evidence>
<dbReference type="EMBL" id="QMQB01000002">
    <property type="protein sequence ID" value="RLE15292.1"/>
    <property type="molecule type" value="Genomic_DNA"/>
</dbReference>
<dbReference type="GO" id="GO:0055085">
    <property type="term" value="P:transmembrane transport"/>
    <property type="evidence" value="ECO:0007669"/>
    <property type="project" value="InterPro"/>
</dbReference>
<evidence type="ECO:0000313" key="9">
    <source>
        <dbReference type="EMBL" id="RLE15292.1"/>
    </source>
</evidence>
<organism evidence="9 10">
    <name type="scientific">Aerophobetes bacterium</name>
    <dbReference type="NCBI Taxonomy" id="2030807"/>
    <lineage>
        <taxon>Bacteria</taxon>
        <taxon>Candidatus Aerophobota</taxon>
    </lineage>
</organism>
<evidence type="ECO:0000256" key="5">
    <source>
        <dbReference type="ARBA" id="ARBA00022989"/>
    </source>
</evidence>
<feature type="transmembrane region" description="Helical" evidence="7">
    <location>
        <begin position="156"/>
        <end position="178"/>
    </location>
</feature>
<sequence>MKSKTLSYGIRKQRDFGFYIFSRIVIVITIVVILFPILYIFSVSLRTKDTLYKSKFYLIPEAITYQNYVDAFNYAKAHLDVSFFEMFRNSIICTGVSITIAIILSAFASFGFSNFRFRGKELIYTLIIATFAVPVQASLIPLFFINRDLGILNTYLAVILPYIGFTIPIATLILRSFFEQIPVEIKEAARVDGVSNFQMFLKIILPLSKPAIATCGILLFLETWNEFLFALIFLQNPKIQTFPVALAKIAGGKYLVPLGIYTASIMITVIPILIIFLIFQKWFISGVTLGAIKG</sequence>
<reference evidence="9 10" key="1">
    <citation type="submission" date="2018-06" db="EMBL/GenBank/DDBJ databases">
        <title>Extensive metabolic versatility and redundancy in microbially diverse, dynamic hydrothermal sediments.</title>
        <authorList>
            <person name="Dombrowski N."/>
            <person name="Teske A."/>
            <person name="Baker B.J."/>
        </authorList>
    </citation>
    <scope>NUCLEOTIDE SEQUENCE [LARGE SCALE GENOMIC DNA]</scope>
    <source>
        <strain evidence="9">B19_G9</strain>
    </source>
</reference>
<dbReference type="PANTHER" id="PTHR32243">
    <property type="entry name" value="MALTOSE TRANSPORT SYSTEM PERMEASE-RELATED"/>
    <property type="match status" value="1"/>
</dbReference>
<dbReference type="PANTHER" id="PTHR32243:SF3">
    <property type="entry name" value="BINDING-PROTEIN-DEPENDENT TRANSPORT SYSTEMS INNER MEMBRANE COMPONENT"/>
    <property type="match status" value="1"/>
</dbReference>
<evidence type="ECO:0000256" key="2">
    <source>
        <dbReference type="ARBA" id="ARBA00022448"/>
    </source>
</evidence>
<dbReference type="InterPro" id="IPR035906">
    <property type="entry name" value="MetI-like_sf"/>
</dbReference>
<evidence type="ECO:0000256" key="1">
    <source>
        <dbReference type="ARBA" id="ARBA00004651"/>
    </source>
</evidence>
<feature type="transmembrane region" description="Helical" evidence="7">
    <location>
        <begin position="258"/>
        <end position="279"/>
    </location>
</feature>
<protein>
    <recommendedName>
        <fullName evidence="8">ABC transmembrane type-1 domain-containing protein</fullName>
    </recommendedName>
</protein>
<keyword evidence="5 7" id="KW-1133">Transmembrane helix</keyword>
<evidence type="ECO:0000256" key="3">
    <source>
        <dbReference type="ARBA" id="ARBA00022475"/>
    </source>
</evidence>
<dbReference type="SUPFAM" id="SSF161098">
    <property type="entry name" value="MetI-like"/>
    <property type="match status" value="1"/>
</dbReference>
<dbReference type="Proteomes" id="UP000267654">
    <property type="component" value="Unassembled WGS sequence"/>
</dbReference>
<dbReference type="Pfam" id="PF00528">
    <property type="entry name" value="BPD_transp_1"/>
    <property type="match status" value="1"/>
</dbReference>
<dbReference type="CDD" id="cd06261">
    <property type="entry name" value="TM_PBP2"/>
    <property type="match status" value="1"/>
</dbReference>
<feature type="domain" description="ABC transmembrane type-1" evidence="8">
    <location>
        <begin position="87"/>
        <end position="279"/>
    </location>
</feature>
<comment type="subcellular location">
    <subcellularLocation>
        <location evidence="1 7">Cell membrane</location>
        <topology evidence="1 7">Multi-pass membrane protein</topology>
    </subcellularLocation>
</comment>